<keyword evidence="2" id="KW-1185">Reference proteome</keyword>
<dbReference type="OrthoDB" id="6613063at2759"/>
<gene>
    <name evidence="1" type="ORF">AGLY_003341</name>
</gene>
<dbReference type="EMBL" id="VYZN01000010">
    <property type="protein sequence ID" value="KAE9542480.1"/>
    <property type="molecule type" value="Genomic_DNA"/>
</dbReference>
<dbReference type="AlphaFoldDB" id="A0A6G0U119"/>
<evidence type="ECO:0000313" key="2">
    <source>
        <dbReference type="Proteomes" id="UP000475862"/>
    </source>
</evidence>
<dbReference type="Proteomes" id="UP000475862">
    <property type="component" value="Unassembled WGS sequence"/>
</dbReference>
<accession>A0A6G0U119</accession>
<reference evidence="1 2" key="1">
    <citation type="submission" date="2019-08" db="EMBL/GenBank/DDBJ databases">
        <title>The genome of the soybean aphid Biotype 1, its phylome, world population structure and adaptation to the North American continent.</title>
        <authorList>
            <person name="Giordano R."/>
            <person name="Donthu R.K."/>
            <person name="Hernandez A.G."/>
            <person name="Wright C.L."/>
            <person name="Zimin A.V."/>
        </authorList>
    </citation>
    <scope>NUCLEOTIDE SEQUENCE [LARGE SCALE GENOMIC DNA]</scope>
    <source>
        <tissue evidence="1">Whole aphids</tissue>
    </source>
</reference>
<proteinExistence type="predicted"/>
<name>A0A6G0U119_APHGL</name>
<evidence type="ECO:0008006" key="3">
    <source>
        <dbReference type="Google" id="ProtNLM"/>
    </source>
</evidence>
<comment type="caution">
    <text evidence="1">The sequence shown here is derived from an EMBL/GenBank/DDBJ whole genome shotgun (WGS) entry which is preliminary data.</text>
</comment>
<dbReference type="PANTHER" id="PTHR33053">
    <property type="entry name" value="PROTEIN, PUTATIVE-RELATED"/>
    <property type="match status" value="1"/>
</dbReference>
<organism evidence="1 2">
    <name type="scientific">Aphis glycines</name>
    <name type="common">Soybean aphid</name>
    <dbReference type="NCBI Taxonomy" id="307491"/>
    <lineage>
        <taxon>Eukaryota</taxon>
        <taxon>Metazoa</taxon>
        <taxon>Ecdysozoa</taxon>
        <taxon>Arthropoda</taxon>
        <taxon>Hexapoda</taxon>
        <taxon>Insecta</taxon>
        <taxon>Pterygota</taxon>
        <taxon>Neoptera</taxon>
        <taxon>Paraneoptera</taxon>
        <taxon>Hemiptera</taxon>
        <taxon>Sternorrhyncha</taxon>
        <taxon>Aphidomorpha</taxon>
        <taxon>Aphidoidea</taxon>
        <taxon>Aphididae</taxon>
        <taxon>Aphidini</taxon>
        <taxon>Aphis</taxon>
        <taxon>Aphis</taxon>
    </lineage>
</organism>
<dbReference type="PANTHER" id="PTHR33053:SF24">
    <property type="entry name" value="TRANSPOSASE DOMAIN-CONTAINING PROTEIN"/>
    <property type="match status" value="1"/>
</dbReference>
<evidence type="ECO:0000313" key="1">
    <source>
        <dbReference type="EMBL" id="KAE9542480.1"/>
    </source>
</evidence>
<sequence length="760" mass="87353">MDFEFSMVNKTSMVVISGAISNSLDRFKIRKLEGRPLLLPLNEEARPMGETELQVAVREIKRVFRVKTELRDACLDQLKQSLNSTKNNLTKGYIDSYIRRDKMIKSGRSKRRKVRQEINLLDKIYSNHKLKKCDSNTSNEKTSLLEENRTIVSAENNNFMVDNNIFISSETSVVDSLAVVKPVEFNSTPCTDLSLNCSPEIPISNFFVRMSFDSRTLIKIPYNTSKEIRTVEPGIYHHFGLANGILKHAPPNFDKIQVVVGIDGLPLSKSSNNQFWPILAFNLVEPPLAKVVYLVGLYYGKEKPHNSNDFLLDFVKEAKDLISNGILINNIRINVSINVLCCDAPAKSFVLKVKGHNGFSSCTRCKIEGEFMNNRVCFPYTKIKSIARSHQDYINLADEDHHVGNEISNLAELPNFNSVSSFSLDYMHLVCSGIMKKLLMLWISKGPVNVLIRSTKINELSTSLLNINVGFTSDFVRKCRSMQELSRWKATEFRLFLLYIGPIVLKSIINEECYTNFMILNISIIILLSPNYGFLLNYARQLLDFFVMSFQNIYGAQFVSHNVHSLLHLCDDYELYGPLHNCSAFIFENYMKELKSFVKKHEKPLQQVVNRYNEKCYANTLNDNLSTNNQQYIQKPELKHIHDNGPLVKNVTGSQHYTLLFKNIKIKIKQEKDSFILTKNKEIVKCLNFCQRGDDILLIGRRFRVIKPFYEEPIDSTLLEIFEVQNLSTLIKCWPMSDFLKEMMVLNHDNKNIAMPIIHS</sequence>
<protein>
    <recommendedName>
        <fullName evidence="3">Transposase domain-containing protein</fullName>
    </recommendedName>
</protein>